<reference evidence="1" key="1">
    <citation type="submission" date="2017-01" db="EMBL/GenBank/DDBJ databases">
        <title>Complete Genome Sequence of two Novel Multi-drug resistant Klebsiella pneumoniae Phage vB_Kpn_IME260.</title>
        <authorList>
            <person name="Xing S."/>
            <person name="Pan X."/>
            <person name="Sun Q."/>
            <person name="Pei G."/>
            <person name="Mi Z."/>
            <person name="An X."/>
            <person name="Tong Y."/>
        </authorList>
    </citation>
    <scope>NUCLEOTIDE SEQUENCE [LARGE SCALE GENOMIC DNA]</scope>
</reference>
<protein>
    <submittedName>
        <fullName evidence="1">Uncharacterized protein</fullName>
    </submittedName>
</protein>
<dbReference type="GeneID" id="40073027"/>
<accession>A0A1L6Z4Y8</accession>
<dbReference type="EMBL" id="KX845404">
    <property type="protein sequence ID" value="APT41063.1"/>
    <property type="molecule type" value="Genomic_DNA"/>
</dbReference>
<evidence type="ECO:0000313" key="2">
    <source>
        <dbReference type="Proteomes" id="UP000225617"/>
    </source>
</evidence>
<evidence type="ECO:0000313" key="1">
    <source>
        <dbReference type="EMBL" id="APT41063.1"/>
    </source>
</evidence>
<keyword evidence="2" id="KW-1185">Reference proteome</keyword>
<proteinExistence type="predicted"/>
<dbReference type="Proteomes" id="UP000225617">
    <property type="component" value="Segment"/>
</dbReference>
<name>A0A1L6Z4Y8_9CAUD</name>
<organism evidence="1 2">
    <name type="scientific">Klebsiella phage vB_Kpn_IME260</name>
    <dbReference type="NCBI Taxonomy" id="1912318"/>
    <lineage>
        <taxon>Viruses</taxon>
        <taxon>Duplodnaviria</taxon>
        <taxon>Heunggongvirae</taxon>
        <taxon>Uroviricota</taxon>
        <taxon>Caudoviricetes</taxon>
        <taxon>Demerecviridae</taxon>
        <taxon>Sugarlandvirus</taxon>
        <taxon>Sugarlandvirus IME260</taxon>
    </lineage>
</organism>
<sequence length="169" mass="19565">MLFCTVDFEEANETYIVYGMSESKVRILWNQFQLEVPDDISKTPKDFFHLIDVKAVKARKKLTPYAFPGAVFVHELTAYTNVVLKKSRQHPGYLTMLTYKVGSIHEGELVVRVDARLQQEVEEMIRQCQNKAELKQRARLFDMAAPSEAVAAYHGFYKEIAESDEDFFM</sequence>
<dbReference type="OrthoDB" id="30589at10239"/>
<dbReference type="KEGG" id="vg:40073027"/>
<dbReference type="RefSeq" id="YP_009597396.1">
    <property type="nucleotide sequence ID" value="NC_041899.1"/>
</dbReference>